<evidence type="ECO:0000313" key="2">
    <source>
        <dbReference type="Proteomes" id="UP001245683"/>
    </source>
</evidence>
<dbReference type="EMBL" id="JAVDZE010000001">
    <property type="protein sequence ID" value="MDV3103434.1"/>
    <property type="molecule type" value="Genomic_DNA"/>
</dbReference>
<dbReference type="RefSeq" id="WP_315341107.1">
    <property type="nucleotide sequence ID" value="NZ_JAVDZE010000001.1"/>
</dbReference>
<evidence type="ECO:0000313" key="1">
    <source>
        <dbReference type="EMBL" id="MDV3103434.1"/>
    </source>
</evidence>
<keyword evidence="2" id="KW-1185">Reference proteome</keyword>
<reference evidence="1 2" key="1">
    <citation type="submission" date="2023-08" db="EMBL/GenBank/DDBJ databases">
        <title>Draft genome sequence of Thermococcus waiotapuensis WT1T, a thermophilic sulphur-dependent archaeon from order Thermococcales.</title>
        <authorList>
            <person name="Manners S.H."/>
            <person name="Carere C.R."/>
            <person name="Dhami M.K."/>
            <person name="Dobson R.C.J."/>
            <person name="Stott M.B."/>
        </authorList>
    </citation>
    <scope>NUCLEOTIDE SEQUENCE [LARGE SCALE GENOMIC DNA]</scope>
    <source>
        <strain evidence="1 2">WT1</strain>
    </source>
</reference>
<gene>
    <name evidence="1" type="ORF">RBI02_02580</name>
</gene>
<dbReference type="Proteomes" id="UP001245683">
    <property type="component" value="Unassembled WGS sequence"/>
</dbReference>
<dbReference type="AlphaFoldDB" id="A0AAE4SY77"/>
<protein>
    <submittedName>
        <fullName evidence="1">Uncharacterized protein</fullName>
    </submittedName>
</protein>
<accession>A0AAE4SY77</accession>
<organism evidence="1 2">
    <name type="scientific">Thermococcus waiotapuensis</name>
    <dbReference type="NCBI Taxonomy" id="90909"/>
    <lineage>
        <taxon>Archaea</taxon>
        <taxon>Methanobacteriati</taxon>
        <taxon>Methanobacteriota</taxon>
        <taxon>Thermococci</taxon>
        <taxon>Thermococcales</taxon>
        <taxon>Thermococcaceae</taxon>
        <taxon>Thermococcus</taxon>
    </lineage>
</organism>
<sequence>MKEVLRTRCGIARGIWLLVLDVLKPHQPMVTELPQGAPMSINELSVAIGKDRTTIKALESEGLVEGD</sequence>
<name>A0AAE4SY77_9EURY</name>
<comment type="caution">
    <text evidence="1">The sequence shown here is derived from an EMBL/GenBank/DDBJ whole genome shotgun (WGS) entry which is preliminary data.</text>
</comment>
<proteinExistence type="predicted"/>